<feature type="active site" evidence="8">
    <location>
        <position position="251"/>
    </location>
</feature>
<dbReference type="Proteomes" id="UP000661858">
    <property type="component" value="Unassembled WGS sequence"/>
</dbReference>
<dbReference type="InterPro" id="IPR029058">
    <property type="entry name" value="AB_hydrolase_fold"/>
</dbReference>
<feature type="domain" description="AB hydrolase-1" evidence="9">
    <location>
        <begin position="29"/>
        <end position="136"/>
    </location>
</feature>
<evidence type="ECO:0000256" key="2">
    <source>
        <dbReference type="ARBA" id="ARBA00010088"/>
    </source>
</evidence>
<gene>
    <name evidence="10" type="ORF">JK359_12015</name>
</gene>
<evidence type="ECO:0000256" key="4">
    <source>
        <dbReference type="ARBA" id="ARBA00021843"/>
    </source>
</evidence>
<dbReference type="GO" id="GO:0006508">
    <property type="term" value="P:proteolysis"/>
    <property type="evidence" value="ECO:0007669"/>
    <property type="project" value="InterPro"/>
</dbReference>
<dbReference type="EMBL" id="JAERRK010000005">
    <property type="protein sequence ID" value="MBL1082696.1"/>
    <property type="molecule type" value="Genomic_DNA"/>
</dbReference>
<comment type="catalytic activity">
    <reaction evidence="1">
        <text>Release of N-terminal proline from a peptide.</text>
        <dbReference type="EC" id="3.4.11.5"/>
    </reaction>
</comment>
<evidence type="ECO:0000256" key="8">
    <source>
        <dbReference type="PIRSR" id="PIRSR005539-1"/>
    </source>
</evidence>
<evidence type="ECO:0000313" key="11">
    <source>
        <dbReference type="Proteomes" id="UP000661858"/>
    </source>
</evidence>
<evidence type="ECO:0000256" key="6">
    <source>
        <dbReference type="ARBA" id="ARBA00029605"/>
    </source>
</evidence>
<dbReference type="Gene3D" id="3.40.50.1820">
    <property type="entry name" value="alpha/beta hydrolase"/>
    <property type="match status" value="1"/>
</dbReference>
<evidence type="ECO:0000256" key="1">
    <source>
        <dbReference type="ARBA" id="ARBA00001585"/>
    </source>
</evidence>
<sequence length="301" mass="33011">MTALDGTMHWEGRHTWYRVLGGLEGGRTPVVLLHGGPGLTHDYLTPLAEALSGPAGGGRPCVLYDQYGGGRSGHRADAPAGFWTVELFLEELRLLLAHLGIEDAFHLLGHSWGGMLGLELAVTRPRGLRSLTTTGAFAASRTYISEVRGLVDALPEPTRAVILRHEAAGTTDSAAYQEAMLEFYRRHVILARPVPECLLRTVAAMREDPTVCRAMMGESEFSMTGSLRTWDIRDRLHLVQTPVLVASGRHDEVTPAAADELYEALPYAERAVLEGSSHHPHLDQPAEFLDLVRKFIDHADQ</sequence>
<evidence type="ECO:0000313" key="10">
    <source>
        <dbReference type="EMBL" id="MBL1082696.1"/>
    </source>
</evidence>
<name>A0A937EIC0_9ACTN</name>
<comment type="caution">
    <text evidence="10">The sequence shown here is derived from an EMBL/GenBank/DDBJ whole genome shotgun (WGS) entry which is preliminary data.</text>
</comment>
<dbReference type="PRINTS" id="PR00793">
    <property type="entry name" value="PROAMNOPTASE"/>
</dbReference>
<dbReference type="NCBIfam" id="TIGR01250">
    <property type="entry name" value="pro_imino_pep_2"/>
    <property type="match status" value="1"/>
</dbReference>
<dbReference type="AlphaFoldDB" id="A0A937EIC0"/>
<dbReference type="InterPro" id="IPR000073">
    <property type="entry name" value="AB_hydrolase_1"/>
</dbReference>
<dbReference type="InterPro" id="IPR005945">
    <property type="entry name" value="Pro_imino_pep"/>
</dbReference>
<evidence type="ECO:0000256" key="5">
    <source>
        <dbReference type="ARBA" id="ARBA00022801"/>
    </source>
</evidence>
<dbReference type="SUPFAM" id="SSF53474">
    <property type="entry name" value="alpha/beta-Hydrolases"/>
    <property type="match status" value="1"/>
</dbReference>
<keyword evidence="5 7" id="KW-0378">Hydrolase</keyword>
<dbReference type="Pfam" id="PF00561">
    <property type="entry name" value="Abhydrolase_1"/>
    <property type="match status" value="1"/>
</dbReference>
<dbReference type="RefSeq" id="WP_201834856.1">
    <property type="nucleotide sequence ID" value="NZ_JAERRK010000005.1"/>
</dbReference>
<comment type="similarity">
    <text evidence="2 7">Belongs to the peptidase S33 family.</text>
</comment>
<dbReference type="PIRSF" id="PIRSF005539">
    <property type="entry name" value="Pept_S33_TRI_F1"/>
    <property type="match status" value="1"/>
</dbReference>
<proteinExistence type="inferred from homology"/>
<protein>
    <recommendedName>
        <fullName evidence="4">Proline iminopeptidase</fullName>
        <ecNumber evidence="3">3.4.11.5</ecNumber>
    </recommendedName>
    <alternativeName>
        <fullName evidence="6">Prolyl aminopeptidase</fullName>
    </alternativeName>
</protein>
<feature type="active site" description="Proton donor" evidence="8">
    <location>
        <position position="278"/>
    </location>
</feature>
<reference evidence="10" key="1">
    <citation type="submission" date="2021-01" db="EMBL/GenBank/DDBJ databases">
        <title>WGS of actinomycetes isolated from Thailand.</title>
        <authorList>
            <person name="Thawai C."/>
        </authorList>
    </citation>
    <scope>NUCLEOTIDE SEQUENCE</scope>
    <source>
        <strain evidence="10">RCU-197</strain>
    </source>
</reference>
<evidence type="ECO:0000256" key="3">
    <source>
        <dbReference type="ARBA" id="ARBA00012568"/>
    </source>
</evidence>
<dbReference type="InterPro" id="IPR050471">
    <property type="entry name" value="AB_hydrolase"/>
</dbReference>
<dbReference type="InterPro" id="IPR002410">
    <property type="entry name" value="Peptidase_S33"/>
</dbReference>
<accession>A0A937EIC0</accession>
<evidence type="ECO:0000256" key="7">
    <source>
        <dbReference type="PIRNR" id="PIRNR005539"/>
    </source>
</evidence>
<keyword evidence="11" id="KW-1185">Reference proteome</keyword>
<dbReference type="EC" id="3.4.11.5" evidence="3"/>
<dbReference type="GO" id="GO:0004177">
    <property type="term" value="F:aminopeptidase activity"/>
    <property type="evidence" value="ECO:0007669"/>
    <property type="project" value="UniProtKB-EC"/>
</dbReference>
<organism evidence="10 11">
    <name type="scientific">Streptomyces actinomycinicus</name>
    <dbReference type="NCBI Taxonomy" id="1695166"/>
    <lineage>
        <taxon>Bacteria</taxon>
        <taxon>Bacillati</taxon>
        <taxon>Actinomycetota</taxon>
        <taxon>Actinomycetes</taxon>
        <taxon>Kitasatosporales</taxon>
        <taxon>Streptomycetaceae</taxon>
        <taxon>Streptomyces</taxon>
    </lineage>
</organism>
<evidence type="ECO:0000259" key="9">
    <source>
        <dbReference type="Pfam" id="PF00561"/>
    </source>
</evidence>
<dbReference type="PANTHER" id="PTHR43433:SF5">
    <property type="entry name" value="AB HYDROLASE-1 DOMAIN-CONTAINING PROTEIN"/>
    <property type="match status" value="1"/>
</dbReference>
<dbReference type="PANTHER" id="PTHR43433">
    <property type="entry name" value="HYDROLASE, ALPHA/BETA FOLD FAMILY PROTEIN"/>
    <property type="match status" value="1"/>
</dbReference>
<feature type="active site" description="Nucleophile" evidence="8">
    <location>
        <position position="111"/>
    </location>
</feature>